<accession>A0A386ZMQ5</accession>
<dbReference type="InterPro" id="IPR020843">
    <property type="entry name" value="ER"/>
</dbReference>
<name>A0A386ZMQ5_9NOCA</name>
<dbReference type="Gene3D" id="3.90.180.10">
    <property type="entry name" value="Medium-chain alcohol dehydrogenases, catalytic domain"/>
    <property type="match status" value="1"/>
</dbReference>
<protein>
    <submittedName>
        <fullName evidence="2">Zinc-binding alcohol dehydrogenase family protein</fullName>
    </submittedName>
</protein>
<dbReference type="InterPro" id="IPR013154">
    <property type="entry name" value="ADH-like_N"/>
</dbReference>
<dbReference type="Proteomes" id="UP000267164">
    <property type="component" value="Chromosome"/>
</dbReference>
<sequence length="321" mass="32835">MSEQVSRVLVSQLRDWGTTVVVEEAEVAAEAAGGWAVVAMEAAALTHLDLTVMSGRFSYRPTLPFTPGTAGVGRVLSGDPAVRGRRVLIRGAGVGLELPGTWAQRVTVPTSALRVIPERVDAALAATCYSPMTTAWAAAGPVGDIKPGQRVLVTGAAGGVGSMTVQLAARAGAHVIALVRNEADAAAVPPAAAEILTGGADLAARLREHGGVDVVLDTVGGDTVPTVLPAIEPGGRVVMIGYVGGKTLTVDLPTLLAADVALLPMNMVRRHVPDDVFDTLLTELGAGTLTLQTNTYPFTGINEALAARTSGSIKGTLALIM</sequence>
<dbReference type="Pfam" id="PF08240">
    <property type="entry name" value="ADH_N"/>
    <property type="match status" value="1"/>
</dbReference>
<dbReference type="SMART" id="SM00829">
    <property type="entry name" value="PKS_ER"/>
    <property type="match status" value="1"/>
</dbReference>
<reference evidence="2 3" key="1">
    <citation type="submission" date="2018-09" db="EMBL/GenBank/DDBJ databases">
        <title>Nocardia yunnanensis sp. nov., an actinomycete isolated from a soil sample.</title>
        <authorList>
            <person name="Zhang J."/>
        </authorList>
    </citation>
    <scope>NUCLEOTIDE SEQUENCE [LARGE SCALE GENOMIC DNA]</scope>
    <source>
        <strain evidence="2 3">CFHS0054</strain>
    </source>
</reference>
<dbReference type="Pfam" id="PF00107">
    <property type="entry name" value="ADH_zinc_N"/>
    <property type="match status" value="1"/>
</dbReference>
<keyword evidence="3" id="KW-1185">Reference proteome</keyword>
<dbReference type="EMBL" id="CP032568">
    <property type="protein sequence ID" value="AYF77979.1"/>
    <property type="molecule type" value="Genomic_DNA"/>
</dbReference>
<organism evidence="2 3">
    <name type="scientific">Nocardia yunnanensis</name>
    <dbReference type="NCBI Taxonomy" id="2382165"/>
    <lineage>
        <taxon>Bacteria</taxon>
        <taxon>Bacillati</taxon>
        <taxon>Actinomycetota</taxon>
        <taxon>Actinomycetes</taxon>
        <taxon>Mycobacteriales</taxon>
        <taxon>Nocardiaceae</taxon>
        <taxon>Nocardia</taxon>
    </lineage>
</organism>
<dbReference type="InterPro" id="IPR051397">
    <property type="entry name" value="Zn-ADH-like_protein"/>
</dbReference>
<dbReference type="RefSeq" id="WP_120742980.1">
    <property type="nucleotide sequence ID" value="NZ_CP032568.1"/>
</dbReference>
<dbReference type="InterPro" id="IPR013149">
    <property type="entry name" value="ADH-like_C"/>
</dbReference>
<dbReference type="InterPro" id="IPR011032">
    <property type="entry name" value="GroES-like_sf"/>
</dbReference>
<dbReference type="SUPFAM" id="SSF51735">
    <property type="entry name" value="NAD(P)-binding Rossmann-fold domains"/>
    <property type="match status" value="1"/>
</dbReference>
<feature type="domain" description="Enoyl reductase (ER)" evidence="1">
    <location>
        <begin position="17"/>
        <end position="319"/>
    </location>
</feature>
<gene>
    <name evidence="2" type="ORF">D7D52_33845</name>
</gene>
<dbReference type="GO" id="GO:0016491">
    <property type="term" value="F:oxidoreductase activity"/>
    <property type="evidence" value="ECO:0007669"/>
    <property type="project" value="InterPro"/>
</dbReference>
<dbReference type="SUPFAM" id="SSF50129">
    <property type="entry name" value="GroES-like"/>
    <property type="match status" value="1"/>
</dbReference>
<evidence type="ECO:0000259" key="1">
    <source>
        <dbReference type="SMART" id="SM00829"/>
    </source>
</evidence>
<dbReference type="OrthoDB" id="3571427at2"/>
<dbReference type="PANTHER" id="PTHR43677:SF4">
    <property type="entry name" value="QUINONE OXIDOREDUCTASE-LIKE PROTEIN 2"/>
    <property type="match status" value="1"/>
</dbReference>
<dbReference type="KEGG" id="nyu:D7D52_33845"/>
<dbReference type="InterPro" id="IPR036291">
    <property type="entry name" value="NAD(P)-bd_dom_sf"/>
</dbReference>
<evidence type="ECO:0000313" key="3">
    <source>
        <dbReference type="Proteomes" id="UP000267164"/>
    </source>
</evidence>
<dbReference type="AlphaFoldDB" id="A0A386ZMQ5"/>
<dbReference type="Gene3D" id="3.40.50.720">
    <property type="entry name" value="NAD(P)-binding Rossmann-like Domain"/>
    <property type="match status" value="1"/>
</dbReference>
<proteinExistence type="predicted"/>
<evidence type="ECO:0000313" key="2">
    <source>
        <dbReference type="EMBL" id="AYF77979.1"/>
    </source>
</evidence>
<dbReference type="PANTHER" id="PTHR43677">
    <property type="entry name" value="SHORT-CHAIN DEHYDROGENASE/REDUCTASE"/>
    <property type="match status" value="1"/>
</dbReference>